<dbReference type="Gene3D" id="3.30.70.20">
    <property type="match status" value="1"/>
</dbReference>
<dbReference type="GO" id="GO:0046872">
    <property type="term" value="F:metal ion binding"/>
    <property type="evidence" value="ECO:0007669"/>
    <property type="project" value="UniProtKB-KW"/>
</dbReference>
<dbReference type="InterPro" id="IPR017900">
    <property type="entry name" value="4Fe4S_Fe_S_CS"/>
</dbReference>
<accession>A0A7Y0HRK3</accession>
<dbReference type="GO" id="GO:0051536">
    <property type="term" value="F:iron-sulfur cluster binding"/>
    <property type="evidence" value="ECO:0007669"/>
    <property type="project" value="UniProtKB-KW"/>
</dbReference>
<feature type="domain" description="4Fe-4S ferredoxin-type" evidence="4">
    <location>
        <begin position="26"/>
        <end position="54"/>
    </location>
</feature>
<dbReference type="PROSITE" id="PS00198">
    <property type="entry name" value="4FE4S_FER_1"/>
    <property type="match status" value="1"/>
</dbReference>
<dbReference type="Proteomes" id="UP000537131">
    <property type="component" value="Unassembled WGS sequence"/>
</dbReference>
<dbReference type="EMBL" id="JABBNI010000058">
    <property type="protein sequence ID" value="NMM64938.1"/>
    <property type="molecule type" value="Genomic_DNA"/>
</dbReference>
<proteinExistence type="predicted"/>
<evidence type="ECO:0000313" key="6">
    <source>
        <dbReference type="Proteomes" id="UP000537131"/>
    </source>
</evidence>
<dbReference type="PROSITE" id="PS51379">
    <property type="entry name" value="4FE4S_FER_2"/>
    <property type="match status" value="1"/>
</dbReference>
<evidence type="ECO:0000259" key="4">
    <source>
        <dbReference type="PROSITE" id="PS51379"/>
    </source>
</evidence>
<dbReference type="InterPro" id="IPR017896">
    <property type="entry name" value="4Fe4S_Fe-S-bd"/>
</dbReference>
<evidence type="ECO:0000256" key="2">
    <source>
        <dbReference type="ARBA" id="ARBA00023004"/>
    </source>
</evidence>
<evidence type="ECO:0000256" key="3">
    <source>
        <dbReference type="ARBA" id="ARBA00023014"/>
    </source>
</evidence>
<evidence type="ECO:0000256" key="1">
    <source>
        <dbReference type="ARBA" id="ARBA00022723"/>
    </source>
</evidence>
<keyword evidence="1" id="KW-0479">Metal-binding</keyword>
<dbReference type="RefSeq" id="WP_169299524.1">
    <property type="nucleotide sequence ID" value="NZ_JABBNI010000058.1"/>
</dbReference>
<keyword evidence="6" id="KW-1185">Reference proteome</keyword>
<comment type="caution">
    <text evidence="5">The sequence shown here is derived from an EMBL/GenBank/DDBJ whole genome shotgun (WGS) entry which is preliminary data.</text>
</comment>
<dbReference type="Pfam" id="PF00037">
    <property type="entry name" value="Fer4"/>
    <property type="match status" value="1"/>
</dbReference>
<keyword evidence="2" id="KW-0408">Iron</keyword>
<dbReference type="AlphaFoldDB" id="A0A7Y0HRK3"/>
<protein>
    <submittedName>
        <fullName evidence="5">4Fe-4S binding protein</fullName>
    </submittedName>
</protein>
<name>A0A7Y0HRK3_9CLOT</name>
<gene>
    <name evidence="5" type="ORF">HBE96_20300</name>
</gene>
<organism evidence="5 6">
    <name type="scientific">Clostridium muellerianum</name>
    <dbReference type="NCBI Taxonomy" id="2716538"/>
    <lineage>
        <taxon>Bacteria</taxon>
        <taxon>Bacillati</taxon>
        <taxon>Bacillota</taxon>
        <taxon>Clostridia</taxon>
        <taxon>Eubacteriales</taxon>
        <taxon>Clostridiaceae</taxon>
        <taxon>Clostridium</taxon>
    </lineage>
</organism>
<reference evidence="5 6" key="1">
    <citation type="submission" date="2020-06" db="EMBL/GenBank/DDBJ databases">
        <title>Complete Genome Sequence of Clostridium muelleri sp. nov. P21T, an Acid-Alcohol Producing Acetogen Isolated from Old Hay.</title>
        <authorList>
            <person name="Duncan K.E."/>
            <person name="Tanner R.S."/>
        </authorList>
    </citation>
    <scope>NUCLEOTIDE SEQUENCE [LARGE SCALE GENOMIC DNA]</scope>
    <source>
        <strain evidence="5 6">P21</strain>
    </source>
</reference>
<dbReference type="SUPFAM" id="SSF54862">
    <property type="entry name" value="4Fe-4S ferredoxins"/>
    <property type="match status" value="1"/>
</dbReference>
<keyword evidence="3" id="KW-0411">Iron-sulfur</keyword>
<evidence type="ECO:0000313" key="5">
    <source>
        <dbReference type="EMBL" id="NMM64938.1"/>
    </source>
</evidence>
<sequence>MLFVLIKYYIKNNRRICPQQCVDKGLPYFIKQANCLHCGLCLENCPVKAIKYAK</sequence>